<dbReference type="InterPro" id="IPR000182">
    <property type="entry name" value="GNAT_dom"/>
</dbReference>
<dbReference type="Pfam" id="PF13302">
    <property type="entry name" value="Acetyltransf_3"/>
    <property type="match status" value="1"/>
</dbReference>
<dbReference type="PROSITE" id="PS51186">
    <property type="entry name" value="GNAT"/>
    <property type="match status" value="1"/>
</dbReference>
<comment type="caution">
    <text evidence="2">The sequence shown here is derived from an EMBL/GenBank/DDBJ whole genome shotgun (WGS) entry which is preliminary data.</text>
</comment>
<sequence>MRLETKRLILRPLTMGDLHALHEILGDPVSMAHYPQPFSREKTRRWITWNLENYETYGFGLLAVTLKDGGQFIGDCGITMQQIGCEKLPEIGYHISPSHTNRGYATEAAVACRNYAFEVLKFPAVYSYMKYTNVASARVAEKNGMRLLSEFADTKNGITKVYGVTYEEYLAQKCGQPSYCD</sequence>
<dbReference type="SUPFAM" id="SSF55729">
    <property type="entry name" value="Acyl-CoA N-acyltransferases (Nat)"/>
    <property type="match status" value="1"/>
</dbReference>
<proteinExistence type="predicted"/>
<dbReference type="InterPro" id="IPR016181">
    <property type="entry name" value="Acyl_CoA_acyltransferase"/>
</dbReference>
<evidence type="ECO:0000259" key="1">
    <source>
        <dbReference type="PROSITE" id="PS51186"/>
    </source>
</evidence>
<dbReference type="Gene3D" id="3.40.630.30">
    <property type="match status" value="1"/>
</dbReference>
<dbReference type="InterPro" id="IPR051531">
    <property type="entry name" value="N-acetyltransferase"/>
</dbReference>
<dbReference type="PANTHER" id="PTHR43792:SF1">
    <property type="entry name" value="N-ACETYLTRANSFERASE DOMAIN-CONTAINING PROTEIN"/>
    <property type="match status" value="1"/>
</dbReference>
<dbReference type="AlphaFoldDB" id="A0A644ZJI9"/>
<dbReference type="EMBL" id="VSSQ01009228">
    <property type="protein sequence ID" value="MPM41055.1"/>
    <property type="molecule type" value="Genomic_DNA"/>
</dbReference>
<evidence type="ECO:0000313" key="2">
    <source>
        <dbReference type="EMBL" id="MPM41055.1"/>
    </source>
</evidence>
<accession>A0A644ZJI9</accession>
<dbReference type="GO" id="GO:0016747">
    <property type="term" value="F:acyltransferase activity, transferring groups other than amino-acyl groups"/>
    <property type="evidence" value="ECO:0007669"/>
    <property type="project" value="InterPro"/>
</dbReference>
<dbReference type="PANTHER" id="PTHR43792">
    <property type="entry name" value="GNAT FAMILY, PUTATIVE (AFU_ORTHOLOGUE AFUA_3G00765)-RELATED-RELATED"/>
    <property type="match status" value="1"/>
</dbReference>
<name>A0A644ZJI9_9ZZZZ</name>
<organism evidence="2">
    <name type="scientific">bioreactor metagenome</name>
    <dbReference type="NCBI Taxonomy" id="1076179"/>
    <lineage>
        <taxon>unclassified sequences</taxon>
        <taxon>metagenomes</taxon>
        <taxon>ecological metagenomes</taxon>
    </lineage>
</organism>
<gene>
    <name evidence="2" type="ORF">SDC9_87704</name>
</gene>
<feature type="domain" description="N-acetyltransferase" evidence="1">
    <location>
        <begin position="8"/>
        <end position="167"/>
    </location>
</feature>
<protein>
    <recommendedName>
        <fullName evidence="1">N-acetyltransferase domain-containing protein</fullName>
    </recommendedName>
</protein>
<reference evidence="2" key="1">
    <citation type="submission" date="2019-08" db="EMBL/GenBank/DDBJ databases">
        <authorList>
            <person name="Kucharzyk K."/>
            <person name="Murdoch R.W."/>
            <person name="Higgins S."/>
            <person name="Loffler F."/>
        </authorList>
    </citation>
    <scope>NUCLEOTIDE SEQUENCE</scope>
</reference>